<protein>
    <submittedName>
        <fullName evidence="2">Uncharacterized protein</fullName>
    </submittedName>
</protein>
<evidence type="ECO:0000313" key="2">
    <source>
        <dbReference type="EMBL" id="KAK8551025.1"/>
    </source>
</evidence>
<sequence length="185" mass="20917">MFHLLLHFSTLFNTSSTTTSPNGHDYLQWLDLQPKGSVLYVSMGSFLSVSAAQMDEIVAGVKDSGVRYLWVSRGDSSRFEDSCGDQGLVIPWCDQLRVLCYAILLLEYFGRIVGGIPLLRLCEGEHLVTREEIAELVRRFMDFKSNEQTEMRERATTFREAIAKGGSSYVNVNAFIKDISERHAH</sequence>
<dbReference type="Proteomes" id="UP001472677">
    <property type="component" value="Unassembled WGS sequence"/>
</dbReference>
<keyword evidence="1" id="KW-0732">Signal</keyword>
<name>A0ABR2E1F8_9ROSI</name>
<dbReference type="PANTHER" id="PTHR48045">
    <property type="entry name" value="UDP-GLYCOSYLTRANSFERASE 72B1"/>
    <property type="match status" value="1"/>
</dbReference>
<dbReference type="Gene3D" id="3.40.50.2000">
    <property type="entry name" value="Glycogen Phosphorylase B"/>
    <property type="match status" value="3"/>
</dbReference>
<keyword evidence="3" id="KW-1185">Reference proteome</keyword>
<gene>
    <name evidence="2" type="ORF">V6N12_039700</name>
</gene>
<accession>A0ABR2E1F8</accession>
<evidence type="ECO:0000256" key="1">
    <source>
        <dbReference type="SAM" id="SignalP"/>
    </source>
</evidence>
<feature type="signal peptide" evidence="1">
    <location>
        <begin position="1"/>
        <end position="17"/>
    </location>
</feature>
<dbReference type="EMBL" id="JBBPBM010000020">
    <property type="protein sequence ID" value="KAK8551025.1"/>
    <property type="molecule type" value="Genomic_DNA"/>
</dbReference>
<comment type="caution">
    <text evidence="2">The sequence shown here is derived from an EMBL/GenBank/DDBJ whole genome shotgun (WGS) entry which is preliminary data.</text>
</comment>
<dbReference type="SUPFAM" id="SSF53756">
    <property type="entry name" value="UDP-Glycosyltransferase/glycogen phosphorylase"/>
    <property type="match status" value="1"/>
</dbReference>
<dbReference type="PANTHER" id="PTHR48045:SF22">
    <property type="entry name" value="UDP-GLUCURONOSYL_UDP-GLUCOSYLTRANSFERASE"/>
    <property type="match status" value="1"/>
</dbReference>
<feature type="chain" id="PRO_5045679865" evidence="1">
    <location>
        <begin position="18"/>
        <end position="185"/>
    </location>
</feature>
<organism evidence="2 3">
    <name type="scientific">Hibiscus sabdariffa</name>
    <name type="common">roselle</name>
    <dbReference type="NCBI Taxonomy" id="183260"/>
    <lineage>
        <taxon>Eukaryota</taxon>
        <taxon>Viridiplantae</taxon>
        <taxon>Streptophyta</taxon>
        <taxon>Embryophyta</taxon>
        <taxon>Tracheophyta</taxon>
        <taxon>Spermatophyta</taxon>
        <taxon>Magnoliopsida</taxon>
        <taxon>eudicotyledons</taxon>
        <taxon>Gunneridae</taxon>
        <taxon>Pentapetalae</taxon>
        <taxon>rosids</taxon>
        <taxon>malvids</taxon>
        <taxon>Malvales</taxon>
        <taxon>Malvaceae</taxon>
        <taxon>Malvoideae</taxon>
        <taxon>Hibiscus</taxon>
    </lineage>
</organism>
<proteinExistence type="predicted"/>
<evidence type="ECO:0000313" key="3">
    <source>
        <dbReference type="Proteomes" id="UP001472677"/>
    </source>
</evidence>
<reference evidence="2 3" key="1">
    <citation type="journal article" date="2024" name="G3 (Bethesda)">
        <title>Genome assembly of Hibiscus sabdariffa L. provides insights into metabolisms of medicinal natural products.</title>
        <authorList>
            <person name="Kim T."/>
        </authorList>
    </citation>
    <scope>NUCLEOTIDE SEQUENCE [LARGE SCALE GENOMIC DNA]</scope>
    <source>
        <strain evidence="2">TK-2024</strain>
        <tissue evidence="2">Old leaves</tissue>
    </source>
</reference>